<keyword evidence="3" id="KW-1185">Reference proteome</keyword>
<accession>A0AAE4APJ1</accession>
<dbReference type="PANTHER" id="PTHR43752">
    <property type="entry name" value="BNR/ASP-BOX REPEAT FAMILY PROTEIN"/>
    <property type="match status" value="1"/>
</dbReference>
<dbReference type="AlphaFoldDB" id="A0AAE4APJ1"/>
<dbReference type="EMBL" id="JAUSVL010000001">
    <property type="protein sequence ID" value="MDQ0290651.1"/>
    <property type="molecule type" value="Genomic_DNA"/>
</dbReference>
<dbReference type="Gene3D" id="2.120.10.10">
    <property type="match status" value="1"/>
</dbReference>
<dbReference type="CDD" id="cd15482">
    <property type="entry name" value="Sialidase_non-viral"/>
    <property type="match status" value="1"/>
</dbReference>
<sequence>MSAFTMLQELFVTPPAAGHCHASTLLALPDGAILAAWFAGSKEGADDVRIRWSRFDPVVARWSPPAEIGNGEHLPHWNPVLGRMPSGRVVLFFKVGAAIAGWRTYVCEYDQADQSWSWPAELIAGDDSGGRGPVKNKPIILSNGWVLAPGSTECGPWRPFVDISRDDGRSWQKVAVELPDVVVDDKGTALGLIQPTLWESAPGKVHMLLRSNAGWAYRSDSADFGLSWSLPVATALPNNNSGLDLARLADGRLLLAANRDGRNWGRRDELYLYVSPDNGLSWPETQSLTLSDGEPSKGEYSYPAIIALADGTVALSYTWRRQCIRFQHWRID</sequence>
<feature type="domain" description="Sialidase" evidence="1">
    <location>
        <begin position="31"/>
        <end position="313"/>
    </location>
</feature>
<dbReference type="Pfam" id="PF13088">
    <property type="entry name" value="BNR_2"/>
    <property type="match status" value="1"/>
</dbReference>
<protein>
    <submittedName>
        <fullName evidence="2">Neuraminidase</fullName>
    </submittedName>
</protein>
<dbReference type="RefSeq" id="WP_307262346.1">
    <property type="nucleotide sequence ID" value="NZ_JAUSVL010000001.1"/>
</dbReference>
<proteinExistence type="predicted"/>
<dbReference type="PANTHER" id="PTHR43752:SF2">
    <property type="entry name" value="BNR_ASP-BOX REPEAT FAMILY PROTEIN"/>
    <property type="match status" value="1"/>
</dbReference>
<dbReference type="SUPFAM" id="SSF50939">
    <property type="entry name" value="Sialidases"/>
    <property type="match status" value="1"/>
</dbReference>
<evidence type="ECO:0000313" key="3">
    <source>
        <dbReference type="Proteomes" id="UP001238163"/>
    </source>
</evidence>
<comment type="caution">
    <text evidence="2">The sequence shown here is derived from an EMBL/GenBank/DDBJ whole genome shotgun (WGS) entry which is preliminary data.</text>
</comment>
<dbReference type="InterPro" id="IPR036278">
    <property type="entry name" value="Sialidase_sf"/>
</dbReference>
<reference evidence="2" key="1">
    <citation type="submission" date="2023-07" db="EMBL/GenBank/DDBJ databases">
        <title>Genomic Encyclopedia of Type Strains, Phase IV (KMG-IV): sequencing the most valuable type-strain genomes for metagenomic binning, comparative biology and taxonomic classification.</title>
        <authorList>
            <person name="Goeker M."/>
        </authorList>
    </citation>
    <scope>NUCLEOTIDE SEQUENCE</scope>
    <source>
        <strain evidence="2">DSM 24202</strain>
    </source>
</reference>
<organism evidence="2 3">
    <name type="scientific">Oligosphaera ethanolica</name>
    <dbReference type="NCBI Taxonomy" id="760260"/>
    <lineage>
        <taxon>Bacteria</taxon>
        <taxon>Pseudomonadati</taxon>
        <taxon>Lentisphaerota</taxon>
        <taxon>Oligosphaeria</taxon>
        <taxon>Oligosphaerales</taxon>
        <taxon>Oligosphaeraceae</taxon>
        <taxon>Oligosphaera</taxon>
    </lineage>
</organism>
<evidence type="ECO:0000313" key="2">
    <source>
        <dbReference type="EMBL" id="MDQ0290651.1"/>
    </source>
</evidence>
<gene>
    <name evidence="2" type="ORF">J3R75_002758</name>
</gene>
<dbReference type="InterPro" id="IPR011040">
    <property type="entry name" value="Sialidase"/>
</dbReference>
<evidence type="ECO:0000259" key="1">
    <source>
        <dbReference type="Pfam" id="PF13088"/>
    </source>
</evidence>
<name>A0AAE4APJ1_9BACT</name>
<dbReference type="Proteomes" id="UP001238163">
    <property type="component" value="Unassembled WGS sequence"/>
</dbReference>